<dbReference type="PANTHER" id="PTHR45663">
    <property type="entry name" value="GEO12009P1"/>
    <property type="match status" value="1"/>
</dbReference>
<dbReference type="GO" id="GO:0046872">
    <property type="term" value="F:metal ion binding"/>
    <property type="evidence" value="ECO:0007669"/>
    <property type="project" value="UniProtKB-KW"/>
</dbReference>
<dbReference type="RefSeq" id="WP_075570304.1">
    <property type="nucleotide sequence ID" value="NZ_MSDO01000017.1"/>
</dbReference>
<dbReference type="NCBIfam" id="NF008229">
    <property type="entry name" value="PRK10996.1"/>
    <property type="match status" value="1"/>
</dbReference>
<dbReference type="Pfam" id="PF00085">
    <property type="entry name" value="Thioredoxin"/>
    <property type="match status" value="1"/>
</dbReference>
<accession>A0A1Q8SR44</accession>
<reference evidence="9 10" key="1">
    <citation type="submission" date="2016-12" db="EMBL/GenBank/DDBJ databases">
        <title>Draft genome sequences of strains Salinicola socius SMB35, Salinicola sp. MH3R3-1 and Chromohalobacter sp. SMB17 from the Verkhnekamsk potash mining region of Russia.</title>
        <authorList>
            <person name="Mavrodi D.V."/>
            <person name="Olsson B.E."/>
            <person name="Korsakova E.S."/>
            <person name="Pyankova A."/>
            <person name="Mavrodi O.V."/>
            <person name="Plotnikova E.G."/>
        </authorList>
    </citation>
    <scope>NUCLEOTIDE SEQUENCE [LARGE SCALE GENOMIC DNA]</scope>
    <source>
        <strain evidence="9 10">SMB35</strain>
    </source>
</reference>
<dbReference type="PROSITE" id="PS00194">
    <property type="entry name" value="THIOREDOXIN_1"/>
    <property type="match status" value="1"/>
</dbReference>
<dbReference type="NCBIfam" id="TIGR01068">
    <property type="entry name" value="thioredoxin"/>
    <property type="match status" value="1"/>
</dbReference>
<keyword evidence="10" id="KW-1185">Reference proteome</keyword>
<keyword evidence="6" id="KW-0676">Redox-active center</keyword>
<dbReference type="CDD" id="cd02947">
    <property type="entry name" value="TRX_family"/>
    <property type="match status" value="1"/>
</dbReference>
<dbReference type="GO" id="GO:0045454">
    <property type="term" value="P:cell redox homeostasis"/>
    <property type="evidence" value="ECO:0007669"/>
    <property type="project" value="TreeGrafter"/>
</dbReference>
<dbReference type="FunFam" id="3.40.30.10:FF:000001">
    <property type="entry name" value="Thioredoxin"/>
    <property type="match status" value="1"/>
</dbReference>
<dbReference type="OrthoDB" id="9790390at2"/>
<organism evidence="9 10">
    <name type="scientific">Salinicola socius</name>
    <dbReference type="NCBI Taxonomy" id="404433"/>
    <lineage>
        <taxon>Bacteria</taxon>
        <taxon>Pseudomonadati</taxon>
        <taxon>Pseudomonadota</taxon>
        <taxon>Gammaproteobacteria</taxon>
        <taxon>Oceanospirillales</taxon>
        <taxon>Halomonadaceae</taxon>
        <taxon>Salinicola</taxon>
    </lineage>
</organism>
<evidence type="ECO:0000256" key="7">
    <source>
        <dbReference type="NCBIfam" id="TIGR01068"/>
    </source>
</evidence>
<evidence type="ECO:0000256" key="5">
    <source>
        <dbReference type="ARBA" id="ARBA00023157"/>
    </source>
</evidence>
<keyword evidence="3" id="KW-0479">Metal-binding</keyword>
<dbReference type="Proteomes" id="UP000186878">
    <property type="component" value="Unassembled WGS sequence"/>
</dbReference>
<evidence type="ECO:0000313" key="9">
    <source>
        <dbReference type="EMBL" id="OLO03895.1"/>
    </source>
</evidence>
<sequence>MSDPMHLVCPHCHAVNRVASARLNENPNCGRCHNALFSGAPLALDSANFDRFVSRSGLPILVDFWADWCGPCKAMAPGFAQAAKTLEPNIILAKLDTEAATDIASRFGIRSIPTLILFRDGREIARQAGAMGQSDIVDWTRRQLVTP</sequence>
<dbReference type="InterPro" id="IPR017937">
    <property type="entry name" value="Thioredoxin_CS"/>
</dbReference>
<dbReference type="Pfam" id="PF21352">
    <property type="entry name" value="Zn_ribbon_Thio2"/>
    <property type="match status" value="1"/>
</dbReference>
<dbReference type="GO" id="GO:0005829">
    <property type="term" value="C:cytosol"/>
    <property type="evidence" value="ECO:0007669"/>
    <property type="project" value="TreeGrafter"/>
</dbReference>
<evidence type="ECO:0000256" key="2">
    <source>
        <dbReference type="ARBA" id="ARBA00022448"/>
    </source>
</evidence>
<dbReference type="GO" id="GO:0015035">
    <property type="term" value="F:protein-disulfide reductase activity"/>
    <property type="evidence" value="ECO:0007669"/>
    <property type="project" value="UniProtKB-UniRule"/>
</dbReference>
<evidence type="ECO:0000313" key="10">
    <source>
        <dbReference type="Proteomes" id="UP000186878"/>
    </source>
</evidence>
<dbReference type="PANTHER" id="PTHR45663:SF11">
    <property type="entry name" value="GEO12009P1"/>
    <property type="match status" value="1"/>
</dbReference>
<dbReference type="InterPro" id="IPR005746">
    <property type="entry name" value="Thioredoxin"/>
</dbReference>
<dbReference type="AlphaFoldDB" id="A0A1Q8SR44"/>
<dbReference type="Gene3D" id="3.40.30.10">
    <property type="entry name" value="Glutaredoxin"/>
    <property type="match status" value="1"/>
</dbReference>
<keyword evidence="5" id="KW-1015">Disulfide bond</keyword>
<evidence type="ECO:0000256" key="6">
    <source>
        <dbReference type="ARBA" id="ARBA00023284"/>
    </source>
</evidence>
<keyword evidence="2" id="KW-0813">Transport</keyword>
<dbReference type="STRING" id="404433.BTW07_11415"/>
<dbReference type="InterPro" id="IPR036249">
    <property type="entry name" value="Thioredoxin-like_sf"/>
</dbReference>
<protein>
    <recommendedName>
        <fullName evidence="7">Thioredoxin</fullName>
    </recommendedName>
</protein>
<evidence type="ECO:0000259" key="8">
    <source>
        <dbReference type="PROSITE" id="PS51352"/>
    </source>
</evidence>
<comment type="caution">
    <text evidence="9">The sequence shown here is derived from an EMBL/GenBank/DDBJ whole genome shotgun (WGS) entry which is preliminary data.</text>
</comment>
<proteinExistence type="inferred from homology"/>
<dbReference type="EMBL" id="MSDO01000017">
    <property type="protein sequence ID" value="OLO03895.1"/>
    <property type="molecule type" value="Genomic_DNA"/>
</dbReference>
<dbReference type="SUPFAM" id="SSF52833">
    <property type="entry name" value="Thioredoxin-like"/>
    <property type="match status" value="1"/>
</dbReference>
<keyword evidence="4" id="KW-0249">Electron transport</keyword>
<dbReference type="PRINTS" id="PR00421">
    <property type="entry name" value="THIOREDOXIN"/>
</dbReference>
<dbReference type="InterPro" id="IPR013766">
    <property type="entry name" value="Thioredoxin_domain"/>
</dbReference>
<evidence type="ECO:0000256" key="1">
    <source>
        <dbReference type="ARBA" id="ARBA00008987"/>
    </source>
</evidence>
<gene>
    <name evidence="9" type="ORF">BTW07_11415</name>
</gene>
<dbReference type="Gene3D" id="2.30.30.380">
    <property type="entry name" value="Zn-finger domain of Sec23/24"/>
    <property type="match status" value="1"/>
</dbReference>
<dbReference type="PROSITE" id="PS51352">
    <property type="entry name" value="THIOREDOXIN_2"/>
    <property type="match status" value="1"/>
</dbReference>
<evidence type="ECO:0000256" key="3">
    <source>
        <dbReference type="ARBA" id="ARBA00022723"/>
    </source>
</evidence>
<evidence type="ECO:0000256" key="4">
    <source>
        <dbReference type="ARBA" id="ARBA00022982"/>
    </source>
</evidence>
<name>A0A1Q8SR44_9GAMM</name>
<dbReference type="InterPro" id="IPR049299">
    <property type="entry name" value="Thio2_N"/>
</dbReference>
<feature type="domain" description="Thioredoxin" evidence="8">
    <location>
        <begin position="20"/>
        <end position="147"/>
    </location>
</feature>
<comment type="similarity">
    <text evidence="1">Belongs to the thioredoxin family.</text>
</comment>